<dbReference type="KEGG" id="ttq:NIES37_22800"/>
<organism evidence="1 2">
    <name type="scientific">Tolypothrix tenuis PCC 7101</name>
    <dbReference type="NCBI Taxonomy" id="231146"/>
    <lineage>
        <taxon>Bacteria</taxon>
        <taxon>Bacillati</taxon>
        <taxon>Cyanobacteriota</taxon>
        <taxon>Cyanophyceae</taxon>
        <taxon>Nostocales</taxon>
        <taxon>Tolypothrichaceae</taxon>
        <taxon>Tolypothrix</taxon>
    </lineage>
</organism>
<dbReference type="Proteomes" id="UP000218785">
    <property type="component" value="Chromosome"/>
</dbReference>
<evidence type="ECO:0000313" key="2">
    <source>
        <dbReference type="Proteomes" id="UP000218785"/>
    </source>
</evidence>
<protein>
    <submittedName>
        <fullName evidence="1">Uncharacterized protein</fullName>
    </submittedName>
</protein>
<proteinExistence type="predicted"/>
<reference evidence="1 2" key="1">
    <citation type="submission" date="2017-06" db="EMBL/GenBank/DDBJ databases">
        <title>Genome sequencing of cyanobaciteial culture collection at National Institute for Environmental Studies (NIES).</title>
        <authorList>
            <person name="Hirose Y."/>
            <person name="Shimura Y."/>
            <person name="Fujisawa T."/>
            <person name="Nakamura Y."/>
            <person name="Kawachi M."/>
        </authorList>
    </citation>
    <scope>NUCLEOTIDE SEQUENCE [LARGE SCALE GENOMIC DNA]</scope>
    <source>
        <strain evidence="1 2">NIES-37</strain>
    </source>
</reference>
<name>A0A1Z4MY22_9CYAN</name>
<dbReference type="EMBL" id="AP018248">
    <property type="protein sequence ID" value="BAY98330.1"/>
    <property type="molecule type" value="Genomic_DNA"/>
</dbReference>
<accession>A0A1Z4MY22</accession>
<dbReference type="RefSeq" id="WP_096575662.1">
    <property type="nucleotide sequence ID" value="NZ_CAWNJS010000001.1"/>
</dbReference>
<sequence>MDEELKQEIQDIKSNIYLLSNEINCQFIRLNENFSSNINRLSEQIFKLSETQALTNKSIDNITIKTDKENFQKTQKQSKIPDEYYIDYSYITDTNYSSWVDNLKKYSKDMAECRDKKQITNFCESARNTLESAIEVLFEEEYKYINENNKSFFEAYNRVKSSYDKRKNSNWELPQICVTVPNSAINSENLKNIGGIYVDRKNIEKIRRESLPASVQIFFEIIKPNYMETQHLKANYLTIMNMNKLRNLKTHGSKSDLDSQLNKLGHYAKKLYDSSENFETIQKAISWFVQEIYKRVCKISSN</sequence>
<keyword evidence="2" id="KW-1185">Reference proteome</keyword>
<dbReference type="AlphaFoldDB" id="A0A1Z4MY22"/>
<evidence type="ECO:0000313" key="1">
    <source>
        <dbReference type="EMBL" id="BAY98330.1"/>
    </source>
</evidence>
<gene>
    <name evidence="1" type="ORF">NIES37_22800</name>
</gene>